<dbReference type="GO" id="GO:0005737">
    <property type="term" value="C:cytoplasm"/>
    <property type="evidence" value="ECO:0007669"/>
    <property type="project" value="TreeGrafter"/>
</dbReference>
<dbReference type="AlphaFoldDB" id="A0A937FH99"/>
<organism evidence="8 9">
    <name type="scientific">Clostridium paridis</name>
    <dbReference type="NCBI Taxonomy" id="2803863"/>
    <lineage>
        <taxon>Bacteria</taxon>
        <taxon>Bacillati</taxon>
        <taxon>Bacillota</taxon>
        <taxon>Clostridia</taxon>
        <taxon>Eubacteriales</taxon>
        <taxon>Clostridiaceae</taxon>
        <taxon>Clostridium</taxon>
    </lineage>
</organism>
<keyword evidence="1" id="KW-0547">Nucleotide-binding</keyword>
<comment type="caution">
    <text evidence="8">The sequence shown here is derived from an EMBL/GenBank/DDBJ whole genome shotgun (WGS) entry which is preliminary data.</text>
</comment>
<sequence length="322" mass="35914">MSIKIDVFSGFLGAGKTKLIKKLIEESLNKEKIAIIENEFGEIGIDGSFLRNSKIEITEISAGCICCSVYGDFKKGILEVIDKYSPERIIIEPSGVAKLSEILSVFKEPDIKEKVSLNMLITVLDVTKYDLYINNFADFYKDQIVNAKTIILSRTQNISKDDVLSLTEKIKKLNSHASIVTTPWSDVSASSIIEIAESTEEVPLLNKINILKKDLGKGILKTSTVAGTKEAFETIGIETPEVYSRTRIESILSSLTDSSKYGLVLRAKGIIETEENNWLEFDYVPGEYEIRTSSADYSGRICVIGNHLNINEVKNLFTYKEI</sequence>
<dbReference type="InterPro" id="IPR036627">
    <property type="entry name" value="CobW-likC_sf"/>
</dbReference>
<keyword evidence="2" id="KW-0378">Hydrolase</keyword>
<protein>
    <submittedName>
        <fullName evidence="8">GTP-binding protein</fullName>
    </submittedName>
</protein>
<dbReference type="EMBL" id="JAESWA010000027">
    <property type="protein sequence ID" value="MBL4933729.1"/>
    <property type="molecule type" value="Genomic_DNA"/>
</dbReference>
<dbReference type="SUPFAM" id="SSF52540">
    <property type="entry name" value="P-loop containing nucleoside triphosphate hydrolases"/>
    <property type="match status" value="1"/>
</dbReference>
<feature type="domain" description="CobW/HypB/UreG nucleotide-binding" evidence="6">
    <location>
        <begin position="7"/>
        <end position="180"/>
    </location>
</feature>
<dbReference type="GO" id="GO:0016787">
    <property type="term" value="F:hydrolase activity"/>
    <property type="evidence" value="ECO:0007669"/>
    <property type="project" value="UniProtKB-KW"/>
</dbReference>
<feature type="domain" description="CobW C-terminal" evidence="7">
    <location>
        <begin position="233"/>
        <end position="317"/>
    </location>
</feature>
<evidence type="ECO:0000256" key="4">
    <source>
        <dbReference type="ARBA" id="ARBA00034320"/>
    </source>
</evidence>
<dbReference type="RefSeq" id="WP_202769164.1">
    <property type="nucleotide sequence ID" value="NZ_JAESWA010000027.1"/>
</dbReference>
<keyword evidence="9" id="KW-1185">Reference proteome</keyword>
<dbReference type="Pfam" id="PF07683">
    <property type="entry name" value="CobW_C"/>
    <property type="match status" value="1"/>
</dbReference>
<dbReference type="InterPro" id="IPR027417">
    <property type="entry name" value="P-loop_NTPase"/>
</dbReference>
<evidence type="ECO:0000259" key="6">
    <source>
        <dbReference type="Pfam" id="PF02492"/>
    </source>
</evidence>
<dbReference type="PANTHER" id="PTHR13748:SF62">
    <property type="entry name" value="COBW DOMAIN-CONTAINING PROTEIN"/>
    <property type="match status" value="1"/>
</dbReference>
<dbReference type="InterPro" id="IPR003495">
    <property type="entry name" value="CobW/HypB/UreG_nucleotide-bd"/>
</dbReference>
<evidence type="ECO:0000313" key="9">
    <source>
        <dbReference type="Proteomes" id="UP000623681"/>
    </source>
</evidence>
<evidence type="ECO:0000313" key="8">
    <source>
        <dbReference type="EMBL" id="MBL4933729.1"/>
    </source>
</evidence>
<dbReference type="Gene3D" id="3.30.1220.10">
    <property type="entry name" value="CobW-like, C-terminal domain"/>
    <property type="match status" value="1"/>
</dbReference>
<name>A0A937FH99_9CLOT</name>
<dbReference type="Pfam" id="PF02492">
    <property type="entry name" value="cobW"/>
    <property type="match status" value="1"/>
</dbReference>
<evidence type="ECO:0000256" key="1">
    <source>
        <dbReference type="ARBA" id="ARBA00022741"/>
    </source>
</evidence>
<evidence type="ECO:0000256" key="5">
    <source>
        <dbReference type="ARBA" id="ARBA00049117"/>
    </source>
</evidence>
<comment type="similarity">
    <text evidence="4">Belongs to the SIMIBI class G3E GTPase family. ZNG1 subfamily.</text>
</comment>
<dbReference type="PANTHER" id="PTHR13748">
    <property type="entry name" value="COBW-RELATED"/>
    <property type="match status" value="1"/>
</dbReference>
<dbReference type="Proteomes" id="UP000623681">
    <property type="component" value="Unassembled WGS sequence"/>
</dbReference>
<reference evidence="8" key="1">
    <citation type="submission" date="2021-01" db="EMBL/GenBank/DDBJ databases">
        <title>Genome public.</title>
        <authorList>
            <person name="Liu C."/>
            <person name="Sun Q."/>
        </authorList>
    </citation>
    <scope>NUCLEOTIDE SEQUENCE</scope>
    <source>
        <strain evidence="8">YIM B02565</strain>
    </source>
</reference>
<accession>A0A937FH99</accession>
<gene>
    <name evidence="8" type="ORF">JK634_18260</name>
</gene>
<dbReference type="InterPro" id="IPR051316">
    <property type="entry name" value="Zinc-reg_GTPase_activator"/>
</dbReference>
<dbReference type="InterPro" id="IPR011629">
    <property type="entry name" value="CobW-like_C"/>
</dbReference>
<comment type="catalytic activity">
    <reaction evidence="5">
        <text>GTP + H2O = GDP + phosphate + H(+)</text>
        <dbReference type="Rhea" id="RHEA:19669"/>
        <dbReference type="ChEBI" id="CHEBI:15377"/>
        <dbReference type="ChEBI" id="CHEBI:15378"/>
        <dbReference type="ChEBI" id="CHEBI:37565"/>
        <dbReference type="ChEBI" id="CHEBI:43474"/>
        <dbReference type="ChEBI" id="CHEBI:58189"/>
    </reaction>
    <physiologicalReaction direction="left-to-right" evidence="5">
        <dbReference type="Rhea" id="RHEA:19670"/>
    </physiologicalReaction>
</comment>
<dbReference type="CDD" id="cd03112">
    <property type="entry name" value="CobW-like"/>
    <property type="match status" value="1"/>
</dbReference>
<evidence type="ECO:0000259" key="7">
    <source>
        <dbReference type="Pfam" id="PF07683"/>
    </source>
</evidence>
<keyword evidence="3" id="KW-0143">Chaperone</keyword>
<dbReference type="GO" id="GO:0000166">
    <property type="term" value="F:nucleotide binding"/>
    <property type="evidence" value="ECO:0007669"/>
    <property type="project" value="UniProtKB-KW"/>
</dbReference>
<evidence type="ECO:0000256" key="3">
    <source>
        <dbReference type="ARBA" id="ARBA00023186"/>
    </source>
</evidence>
<dbReference type="Gene3D" id="3.40.50.300">
    <property type="entry name" value="P-loop containing nucleotide triphosphate hydrolases"/>
    <property type="match status" value="1"/>
</dbReference>
<proteinExistence type="inferred from homology"/>
<dbReference type="SUPFAM" id="SSF90002">
    <property type="entry name" value="Hypothetical protein YjiA, C-terminal domain"/>
    <property type="match status" value="1"/>
</dbReference>
<evidence type="ECO:0000256" key="2">
    <source>
        <dbReference type="ARBA" id="ARBA00022801"/>
    </source>
</evidence>